<dbReference type="Proteomes" id="UP000183561">
    <property type="component" value="Unassembled WGS sequence"/>
</dbReference>
<feature type="transmembrane region" description="Helical" evidence="7">
    <location>
        <begin position="71"/>
        <end position="91"/>
    </location>
</feature>
<keyword evidence="6 7" id="KW-0472">Membrane</keyword>
<reference evidence="9" key="1">
    <citation type="submission" date="2016-10" db="EMBL/GenBank/DDBJ databases">
        <authorList>
            <person name="Varghese N."/>
            <person name="Submissions S."/>
        </authorList>
    </citation>
    <scope>NUCLEOTIDE SEQUENCE [LARGE SCALE GENOMIC DNA]</scope>
    <source>
        <strain evidence="9">DSM 44498</strain>
    </source>
</reference>
<evidence type="ECO:0000256" key="3">
    <source>
        <dbReference type="ARBA" id="ARBA00022475"/>
    </source>
</evidence>
<proteinExistence type="predicted"/>
<organism evidence="8 9">
    <name type="scientific">Rhodococcus koreensis</name>
    <dbReference type="NCBI Taxonomy" id="99653"/>
    <lineage>
        <taxon>Bacteria</taxon>
        <taxon>Bacillati</taxon>
        <taxon>Actinomycetota</taxon>
        <taxon>Actinomycetes</taxon>
        <taxon>Mycobacteriales</taxon>
        <taxon>Nocardiaceae</taxon>
        <taxon>Rhodococcus</taxon>
    </lineage>
</organism>
<keyword evidence="5 7" id="KW-1133">Transmembrane helix</keyword>
<evidence type="ECO:0000256" key="6">
    <source>
        <dbReference type="ARBA" id="ARBA00023136"/>
    </source>
</evidence>
<evidence type="ECO:0000313" key="8">
    <source>
        <dbReference type="EMBL" id="SEC87464.1"/>
    </source>
</evidence>
<protein>
    <submittedName>
        <fullName evidence="8">Nitrate/nitrite transporter NarK</fullName>
    </submittedName>
</protein>
<feature type="transmembrane region" description="Helical" evidence="7">
    <location>
        <begin position="272"/>
        <end position="292"/>
    </location>
</feature>
<keyword evidence="4 7" id="KW-0812">Transmembrane</keyword>
<dbReference type="InterPro" id="IPR050171">
    <property type="entry name" value="MFS_Transporters"/>
</dbReference>
<dbReference type="AlphaFoldDB" id="A0A1H4W4K0"/>
<name>A0A1H4W4K0_9NOCA</name>
<evidence type="ECO:0000313" key="9">
    <source>
        <dbReference type="Proteomes" id="UP000183561"/>
    </source>
</evidence>
<dbReference type="SUPFAM" id="SSF103473">
    <property type="entry name" value="MFS general substrate transporter"/>
    <property type="match status" value="1"/>
</dbReference>
<feature type="transmembrane region" description="Helical" evidence="7">
    <location>
        <begin position="332"/>
        <end position="353"/>
    </location>
</feature>
<evidence type="ECO:0000256" key="1">
    <source>
        <dbReference type="ARBA" id="ARBA00004651"/>
    </source>
</evidence>
<dbReference type="EMBL" id="FNSV01000005">
    <property type="protein sequence ID" value="SEC87464.1"/>
    <property type="molecule type" value="Genomic_DNA"/>
</dbReference>
<feature type="transmembrane region" description="Helical" evidence="7">
    <location>
        <begin position="238"/>
        <end position="260"/>
    </location>
</feature>
<evidence type="ECO:0000256" key="4">
    <source>
        <dbReference type="ARBA" id="ARBA00022692"/>
    </source>
</evidence>
<gene>
    <name evidence="8" type="ORF">SAMN04490239_5800</name>
</gene>
<feature type="transmembrane region" description="Helical" evidence="7">
    <location>
        <begin position="359"/>
        <end position="379"/>
    </location>
</feature>
<dbReference type="InterPro" id="IPR011701">
    <property type="entry name" value="MFS"/>
</dbReference>
<feature type="transmembrane region" description="Helical" evidence="7">
    <location>
        <begin position="41"/>
        <end position="59"/>
    </location>
</feature>
<dbReference type="InterPro" id="IPR036259">
    <property type="entry name" value="MFS_trans_sf"/>
</dbReference>
<feature type="transmembrane region" description="Helical" evidence="7">
    <location>
        <begin position="298"/>
        <end position="320"/>
    </location>
</feature>
<dbReference type="PANTHER" id="PTHR23517:SF13">
    <property type="entry name" value="MAJOR FACILITATOR SUPERFAMILY MFS_1"/>
    <property type="match status" value="1"/>
</dbReference>
<keyword evidence="3" id="KW-1003">Cell membrane</keyword>
<evidence type="ECO:0000256" key="5">
    <source>
        <dbReference type="ARBA" id="ARBA00022989"/>
    </source>
</evidence>
<dbReference type="GO" id="GO:0022857">
    <property type="term" value="F:transmembrane transporter activity"/>
    <property type="evidence" value="ECO:0007669"/>
    <property type="project" value="InterPro"/>
</dbReference>
<dbReference type="Gene3D" id="1.20.1250.20">
    <property type="entry name" value="MFS general substrate transporter like domains"/>
    <property type="match status" value="2"/>
</dbReference>
<dbReference type="Pfam" id="PF07690">
    <property type="entry name" value="MFS_1"/>
    <property type="match status" value="1"/>
</dbReference>
<comment type="subcellular location">
    <subcellularLocation>
        <location evidence="1">Cell membrane</location>
        <topology evidence="1">Multi-pass membrane protein</topology>
    </subcellularLocation>
</comment>
<feature type="transmembrane region" description="Helical" evidence="7">
    <location>
        <begin position="203"/>
        <end position="226"/>
    </location>
</feature>
<keyword evidence="2" id="KW-0813">Transport</keyword>
<dbReference type="GO" id="GO:0005886">
    <property type="term" value="C:plasma membrane"/>
    <property type="evidence" value="ECO:0007669"/>
    <property type="project" value="UniProtKB-SubCell"/>
</dbReference>
<evidence type="ECO:0000256" key="7">
    <source>
        <dbReference type="SAM" id="Phobius"/>
    </source>
</evidence>
<feature type="transmembrane region" description="Helical" evidence="7">
    <location>
        <begin position="97"/>
        <end position="117"/>
    </location>
</feature>
<evidence type="ECO:0000256" key="2">
    <source>
        <dbReference type="ARBA" id="ARBA00022448"/>
    </source>
</evidence>
<keyword evidence="9" id="KW-1185">Reference proteome</keyword>
<feature type="transmembrane region" description="Helical" evidence="7">
    <location>
        <begin position="138"/>
        <end position="156"/>
    </location>
</feature>
<accession>A0A1H4W4K0</accession>
<sequence length="391" mass="40649">MMLSPWVRLAVALFAVSWGANQFAPMQLVYREHLGLGSGSFTAMLASYVVGLIPALLYFGRVSDRFGRRAVIRPMIPVGIVSSLVLIAGAAVPDLLYLGRVLAGLASGMAFGAGTAWMKELSSTSPAGAGARRAAMSLSAGFGCGALFAGVIAQWLPAPELLPYLVHIVLMVGALALVWSVPDARVRATDLVAKPLSALATSRFRWGIAPWAPWVFGVATVSFATLPPLVSESLRSTSVAFTGLVAALTLITGAVIQPWAKRWSQQDDATGIRVGIVLGVLGFGAATVVAYTHGALPVVAIVVAAFLLGSCYGILLGSGLASVEKLSPEDELAQTVAVFYCLIYVGFAVPFVISLLAPHVGYAACFAGAALLMLLSVAVGRKAKDPHLTPT</sequence>
<dbReference type="PANTHER" id="PTHR23517">
    <property type="entry name" value="RESISTANCE PROTEIN MDTM, PUTATIVE-RELATED-RELATED"/>
    <property type="match status" value="1"/>
</dbReference>
<feature type="transmembrane region" description="Helical" evidence="7">
    <location>
        <begin position="162"/>
        <end position="182"/>
    </location>
</feature>